<accession>A0ABN5WCC1</accession>
<evidence type="ECO:0000256" key="2">
    <source>
        <dbReference type="ARBA" id="ARBA00022827"/>
    </source>
</evidence>
<keyword evidence="2" id="KW-0274">FAD</keyword>
<dbReference type="RefSeq" id="WP_261934222.1">
    <property type="nucleotide sequence ID" value="NZ_AP018817.1"/>
</dbReference>
<keyword evidence="1" id="KW-0285">Flavoprotein</keyword>
<evidence type="ECO:0000313" key="5">
    <source>
        <dbReference type="Proteomes" id="UP001059971"/>
    </source>
</evidence>
<dbReference type="Proteomes" id="UP001059971">
    <property type="component" value="Chromosome 1"/>
</dbReference>
<organism evidence="4 5">
    <name type="scientific">Sphingomonas bisphenolicum</name>
    <dbReference type="NCBI Taxonomy" id="296544"/>
    <lineage>
        <taxon>Bacteria</taxon>
        <taxon>Pseudomonadati</taxon>
        <taxon>Pseudomonadota</taxon>
        <taxon>Alphaproteobacteria</taxon>
        <taxon>Sphingomonadales</taxon>
        <taxon>Sphingomonadaceae</taxon>
        <taxon>Sphingomonas</taxon>
    </lineage>
</organism>
<dbReference type="InterPro" id="IPR020946">
    <property type="entry name" value="Flavin_mOase-like"/>
</dbReference>
<dbReference type="SUPFAM" id="SSF51905">
    <property type="entry name" value="FAD/NAD(P)-binding domain"/>
    <property type="match status" value="2"/>
</dbReference>
<evidence type="ECO:0000256" key="3">
    <source>
        <dbReference type="ARBA" id="ARBA00023002"/>
    </source>
</evidence>
<evidence type="ECO:0000313" key="4">
    <source>
        <dbReference type="EMBL" id="BBF69685.1"/>
    </source>
</evidence>
<proteinExistence type="predicted"/>
<dbReference type="InterPro" id="IPR051209">
    <property type="entry name" value="FAD-bind_Monooxygenase_sf"/>
</dbReference>
<sequence length="651" mass="74028">MAIDYAQATTERASANLKTRSLPMDDTPGLRAALKQGEPHTLLMTYVHLSSDEAMLDRFAPHFKSPYAYPPEALPADLLGELREKLHHLLITPGAARDGSPSDALMRRMMAAGLAEDVEPEFLPLLFDQIGFRHETPRRDNPRRRPANPDFKVLVIGAGMTGMAAGIKLEEAGYEWVIIEKNAEVGGTWWENRYPGVGVDTPSHFYSFSFALNPEWHNYHPQGNDMFAYLKMVADDHDLRRRICFNTMVEKLVWDEEDAVWHVTVRTADGSEEIIRANAVINGHGPVNRLKWPNIPGLDSFQGIRQHTATWDSSTDLKGKRVGIIGTGASAAQFIPAVADDVGELHVFQRSRHWVMPTPAGEDVVSDGVKFAMRHIPHYLEWYRFRIYWYAADGLYPNVLLDPEWPKDSPSVSAVNEAMRQFAIGHIERSFPDRPDLREKLTPDFPVFSKRIILDRGNYFPTYMKPHVHLEQEGIARITPKGIVLKDGREIELDVLVCATGFDVANMMGKLEIVGVDGKRLRDEWGMEDPRAYFGMLIPGFPNYFHTVGPNSAPNHAAGQNLISECQVHYAIECLDWLNARDKKALQPTVAAFDAWQDKVQTKMVNMIWSHPRAFSYYNNSQKRNFLSWPWRLVDFWNECRGPRHADFELL</sequence>
<gene>
    <name evidence="4" type="ORF">SBA_ch1_18850</name>
</gene>
<keyword evidence="4" id="KW-0503">Monooxygenase</keyword>
<dbReference type="EMBL" id="AP018817">
    <property type="protein sequence ID" value="BBF69685.1"/>
    <property type="molecule type" value="Genomic_DNA"/>
</dbReference>
<reference evidence="4" key="1">
    <citation type="submission" date="2018-07" db="EMBL/GenBank/DDBJ databases">
        <title>Complete genome sequence of Sphingomonas bisphenolicum strain AO1, a bisphenol A degradative bacterium isolated from Japanese farm field.</title>
        <authorList>
            <person name="Murakami M."/>
            <person name="Koh M."/>
            <person name="Koba S."/>
            <person name="Matsumura Y."/>
        </authorList>
    </citation>
    <scope>NUCLEOTIDE SEQUENCE</scope>
    <source>
        <strain evidence="4">AO1</strain>
    </source>
</reference>
<evidence type="ECO:0000256" key="1">
    <source>
        <dbReference type="ARBA" id="ARBA00022630"/>
    </source>
</evidence>
<keyword evidence="3" id="KW-0560">Oxidoreductase</keyword>
<keyword evidence="5" id="KW-1185">Reference proteome</keyword>
<dbReference type="Gene3D" id="3.50.50.60">
    <property type="entry name" value="FAD/NAD(P)-binding domain"/>
    <property type="match status" value="2"/>
</dbReference>
<name>A0ABN5WCC1_9SPHN</name>
<dbReference type="Pfam" id="PF00743">
    <property type="entry name" value="FMO-like"/>
    <property type="match status" value="1"/>
</dbReference>
<dbReference type="GO" id="GO:0004497">
    <property type="term" value="F:monooxygenase activity"/>
    <property type="evidence" value="ECO:0007669"/>
    <property type="project" value="UniProtKB-KW"/>
</dbReference>
<protein>
    <submittedName>
        <fullName evidence="4">Cyclohexanone monooxygenase</fullName>
    </submittedName>
</protein>
<dbReference type="PANTHER" id="PTHR42877">
    <property type="entry name" value="L-ORNITHINE N(5)-MONOOXYGENASE-RELATED"/>
    <property type="match status" value="1"/>
</dbReference>
<dbReference type="InterPro" id="IPR036188">
    <property type="entry name" value="FAD/NAD-bd_sf"/>
</dbReference>
<dbReference type="PANTHER" id="PTHR42877:SF4">
    <property type="entry name" value="FAD_NAD(P)-BINDING DOMAIN-CONTAINING PROTEIN-RELATED"/>
    <property type="match status" value="1"/>
</dbReference>